<organism evidence="2 3">
    <name type="scientific">Diaporthe eres</name>
    <name type="common">Phomopsis oblonga</name>
    <dbReference type="NCBI Taxonomy" id="83184"/>
    <lineage>
        <taxon>Eukaryota</taxon>
        <taxon>Fungi</taxon>
        <taxon>Dikarya</taxon>
        <taxon>Ascomycota</taxon>
        <taxon>Pezizomycotina</taxon>
        <taxon>Sordariomycetes</taxon>
        <taxon>Sordariomycetidae</taxon>
        <taxon>Diaporthales</taxon>
        <taxon>Diaporthaceae</taxon>
        <taxon>Diaporthe</taxon>
        <taxon>Diaporthe eres species complex</taxon>
    </lineage>
</organism>
<reference evidence="2 3" key="1">
    <citation type="submission" date="2024-02" db="EMBL/GenBank/DDBJ databases">
        <title>De novo assembly and annotation of 12 fungi associated with fruit tree decline syndrome in Ontario, Canada.</title>
        <authorList>
            <person name="Sulman M."/>
            <person name="Ellouze W."/>
            <person name="Ilyukhin E."/>
        </authorList>
    </citation>
    <scope>NUCLEOTIDE SEQUENCE [LARGE SCALE GENOMIC DNA]</scope>
    <source>
        <strain evidence="2 3">M169</strain>
    </source>
</reference>
<dbReference type="PANTHER" id="PTHR37534:SF25">
    <property type="entry name" value="ZN(II)2CYS6 TRANSCRIPTION FACTOR (EUROFUNG)"/>
    <property type="match status" value="1"/>
</dbReference>
<keyword evidence="1" id="KW-0539">Nucleus</keyword>
<gene>
    <name evidence="2" type="ORF">SLS63_012646</name>
</gene>
<keyword evidence="3" id="KW-1185">Reference proteome</keyword>
<comment type="caution">
    <text evidence="2">The sequence shown here is derived from an EMBL/GenBank/DDBJ whole genome shotgun (WGS) entry which is preliminary data.</text>
</comment>
<proteinExistence type="predicted"/>
<dbReference type="PANTHER" id="PTHR37534">
    <property type="entry name" value="TRANSCRIPTIONAL ACTIVATOR PROTEIN UGA3"/>
    <property type="match status" value="1"/>
</dbReference>
<evidence type="ECO:0000313" key="2">
    <source>
        <dbReference type="EMBL" id="KAK7711635.1"/>
    </source>
</evidence>
<protein>
    <submittedName>
        <fullName evidence="2">Uncharacterized protein</fullName>
    </submittedName>
</protein>
<name>A0ABR1NQP5_DIAER</name>
<dbReference type="Proteomes" id="UP001430848">
    <property type="component" value="Unassembled WGS sequence"/>
</dbReference>
<evidence type="ECO:0000313" key="3">
    <source>
        <dbReference type="Proteomes" id="UP001430848"/>
    </source>
</evidence>
<evidence type="ECO:0000256" key="1">
    <source>
        <dbReference type="ARBA" id="ARBA00023242"/>
    </source>
</evidence>
<dbReference type="EMBL" id="JAKNSF020000144">
    <property type="protein sequence ID" value="KAK7711635.1"/>
    <property type="molecule type" value="Genomic_DNA"/>
</dbReference>
<accession>A0ABR1NQP5</accession>
<sequence length="398" mass="45498">MADTRKRSLARPVEPDTSNREAVLMRNFTDNMALWADITDRGRTFETEVPRRALFHPTLRYAIFAFSSRHINRHRRGQESTEALEYYDKCLNLLIPTISNPENYVSEEIFAAVAILRQYEEMDCMVIQALTPVGNPRRRADKPPTAEDRGLHLTGTTRIVNSMRDWGFTPGLREASAWLCLRQDIYISMVQQSPLKTDLEAFLQSDIYSRDDDMAYAARIVVIVARILLGTAVEDIESRNRILDEARAELEGWHDSRPATFNPTWVGPGSGEARRLPEIWMLLPCNAFGLQYYHVAVILLALSEPATKKSGYDGLRENRRRESVVRKHLRSIIGLANSNQGAENLLFMARHALSVWGGVLVDKADQQAVRTFLRLMQQTTSWNTEPMVASLQEQWDEF</sequence>